<dbReference type="PANTHER" id="PTHR35793">
    <property type="entry name" value="INNER MEMBRANE PROTEIN YJIG"/>
    <property type="match status" value="1"/>
</dbReference>
<dbReference type="PANTHER" id="PTHR35793:SF2">
    <property type="entry name" value="INNER MEMBRANE PROTEIN YJIG"/>
    <property type="match status" value="1"/>
</dbReference>
<dbReference type="EMBL" id="AP023321">
    <property type="protein sequence ID" value="BCI60945.1"/>
    <property type="molecule type" value="Genomic_DNA"/>
</dbReference>
<dbReference type="InterPro" id="IPR011642">
    <property type="entry name" value="Gate_dom"/>
</dbReference>
<dbReference type="GO" id="GO:0005886">
    <property type="term" value="C:plasma membrane"/>
    <property type="evidence" value="ECO:0007669"/>
    <property type="project" value="TreeGrafter"/>
</dbReference>
<proteinExistence type="predicted"/>
<evidence type="ECO:0000256" key="1">
    <source>
        <dbReference type="SAM" id="Phobius"/>
    </source>
</evidence>
<name>A0A7I8D4I2_9FIRM</name>
<reference evidence="4" key="1">
    <citation type="submission" date="2020-07" db="EMBL/GenBank/DDBJ databases">
        <title>Complete genome sequencing of Clostridia bacterium strain 12CBH8.</title>
        <authorList>
            <person name="Sakamoto M."/>
            <person name="Murakami T."/>
            <person name="Mori H."/>
        </authorList>
    </citation>
    <scope>NUCLEOTIDE SEQUENCE [LARGE SCALE GENOMIC DNA]</scope>
    <source>
        <strain evidence="4">12CBH8</strain>
    </source>
</reference>
<keyword evidence="1" id="KW-0472">Membrane</keyword>
<feature type="transmembrane region" description="Helical" evidence="1">
    <location>
        <begin position="7"/>
        <end position="25"/>
    </location>
</feature>
<protein>
    <submittedName>
        <fullName evidence="3">Spore maturation protein B</fullName>
    </submittedName>
</protein>
<dbReference type="KEGG" id="sman:C12CBH8_15840"/>
<sequence length="173" mass="18243">MGQIANYFLPIFVGGILLLGLLRKVPVFETFVEGAKEGLDTTARLVPTMVGLLTAVAMFQASGGLDVLIYGLKPVADFLHLPEQVMPLAILRPISGSGSLAILENIIRENGPDSLAGRVASVMMGSTETTFYAVTAYFGAVGIKKTRHAIPAALTADLASMIVSAVTVSLFFQ</sequence>
<feature type="transmembrane region" description="Helical" evidence="1">
    <location>
        <begin position="45"/>
        <end position="72"/>
    </location>
</feature>
<evidence type="ECO:0000313" key="4">
    <source>
        <dbReference type="Proteomes" id="UP000593890"/>
    </source>
</evidence>
<feature type="domain" description="Nucleoside transporter/FeoB GTPase Gate" evidence="2">
    <location>
        <begin position="44"/>
        <end position="144"/>
    </location>
</feature>
<gene>
    <name evidence="3" type="ORF">C12CBH8_15840</name>
</gene>
<organism evidence="3 4">
    <name type="scientific">Solibaculum mannosilyticum</name>
    <dbReference type="NCBI Taxonomy" id="2780922"/>
    <lineage>
        <taxon>Bacteria</taxon>
        <taxon>Bacillati</taxon>
        <taxon>Bacillota</taxon>
        <taxon>Clostridia</taxon>
        <taxon>Eubacteriales</taxon>
        <taxon>Oscillospiraceae</taxon>
        <taxon>Solibaculum</taxon>
    </lineage>
</organism>
<keyword evidence="1" id="KW-0812">Transmembrane</keyword>
<keyword evidence="1" id="KW-1133">Transmembrane helix</keyword>
<dbReference type="AlphaFoldDB" id="A0A7I8D4I2"/>
<evidence type="ECO:0000313" key="3">
    <source>
        <dbReference type="EMBL" id="BCI60945.1"/>
    </source>
</evidence>
<accession>A0A7I8D4I2</accession>
<feature type="transmembrane region" description="Helical" evidence="1">
    <location>
        <begin position="152"/>
        <end position="172"/>
    </location>
</feature>
<dbReference type="Proteomes" id="UP000593890">
    <property type="component" value="Chromosome"/>
</dbReference>
<evidence type="ECO:0000259" key="2">
    <source>
        <dbReference type="Pfam" id="PF07670"/>
    </source>
</evidence>
<keyword evidence="4" id="KW-1185">Reference proteome</keyword>
<dbReference type="Pfam" id="PF07670">
    <property type="entry name" value="Gate"/>
    <property type="match status" value="1"/>
</dbReference>
<dbReference type="RefSeq" id="WP_090264281.1">
    <property type="nucleotide sequence ID" value="NZ_AP023321.1"/>
</dbReference>
<dbReference type="InterPro" id="IPR052549">
    <property type="entry name" value="SpmB"/>
</dbReference>